<dbReference type="EMBL" id="JBHULD010000014">
    <property type="protein sequence ID" value="MFD2554761.1"/>
    <property type="molecule type" value="Genomic_DNA"/>
</dbReference>
<keyword evidence="3" id="KW-1185">Reference proteome</keyword>
<dbReference type="InterPro" id="IPR052018">
    <property type="entry name" value="PHP_domain"/>
</dbReference>
<comment type="caution">
    <text evidence="2">The sequence shown here is derived from an EMBL/GenBank/DDBJ whole genome shotgun (WGS) entry which is preliminary data.</text>
</comment>
<evidence type="ECO:0000259" key="1">
    <source>
        <dbReference type="Pfam" id="PF13304"/>
    </source>
</evidence>
<dbReference type="PANTHER" id="PTHR42924">
    <property type="entry name" value="EXONUCLEASE"/>
    <property type="match status" value="1"/>
</dbReference>
<dbReference type="InterPro" id="IPR027417">
    <property type="entry name" value="P-loop_NTPase"/>
</dbReference>
<evidence type="ECO:0000313" key="3">
    <source>
        <dbReference type="Proteomes" id="UP001597440"/>
    </source>
</evidence>
<dbReference type="Proteomes" id="UP001597440">
    <property type="component" value="Unassembled WGS sequence"/>
</dbReference>
<protein>
    <submittedName>
        <fullName evidence="2">TrlF family AAA-like ATPase</fullName>
    </submittedName>
</protein>
<dbReference type="SUPFAM" id="SSF52540">
    <property type="entry name" value="P-loop containing nucleoside triphosphate hydrolases"/>
    <property type="match status" value="1"/>
</dbReference>
<dbReference type="InterPro" id="IPR016195">
    <property type="entry name" value="Pol/histidinol_Pase-like"/>
</dbReference>
<reference evidence="3" key="1">
    <citation type="journal article" date="2019" name="Int. J. Syst. Evol. Microbiol.">
        <title>The Global Catalogue of Microorganisms (GCM) 10K type strain sequencing project: providing services to taxonomists for standard genome sequencing and annotation.</title>
        <authorList>
            <consortium name="The Broad Institute Genomics Platform"/>
            <consortium name="The Broad Institute Genome Sequencing Center for Infectious Disease"/>
            <person name="Wu L."/>
            <person name="Ma J."/>
        </authorList>
    </citation>
    <scope>NUCLEOTIDE SEQUENCE [LARGE SCALE GENOMIC DNA]</scope>
    <source>
        <strain evidence="3">KCTC 52298</strain>
    </source>
</reference>
<accession>A0ABW5L1I7</accession>
<sequence length="913" mass="102792">MQNLIHGAKWWKFDFHNHTPASNDFGKGDAAHKAITPENWLLMYMRAEIDCVAITDHNSGEWIDKLKTALDAMEAAETKPTGYRKLYLFPGVEITASGNTHILALFDISAETKKIQALLGSVGFPSDQFGTSDAVTEKSVEVVINEIHKAGGIAIPAHIDKVCGLFVNQSGYTLKQTLAVEGLLAIELIDKTFAKPDVYSQSKLQLAEVVGTDSHTSEHVGTNYTWIKMGEPSLDALKLALHDRDDGIIRMDEITIDPNSISNRYFIKSLTVKGGFKAGNGAPLKTDFSPWLNSVIGGRGSGKSTIINYLRIAFARIDEMPHEVQSEFNKFNQVGKKNGTGMLRNDTIIEVEIFKDGQLYLIKWNCFTHTLQEFDSSTKSWNAPITVSNIKELFPIQVFNQKELYALTGNPSKLIELIDSQFDKPAWDEAKELLVNKWLSNRAQRRQLKNAISEETNIRAQLNAVNSKIMLFESSKYKETLNNFNKLTATNKFFTNINLTVSGFETQLQQLLQTVPRIEIPENISDTVTNDSSNFIEELNSALEGAKAKLIEAISIMEPYNENLQEHLNALSWFQLFEAAKQTYADIAFSIQELGTENYETLIQRRTTLTEKLSSIESQKAELTVLNSTLGELYRSIINHEKELRVKRNEIISRWKAFEDVNNPFLIIELQPMANVENANSTFRELLRKSGGEFSNDIYTINEENGQTSGMIARIINADEATRWQTRKTEIEEFISSTEADKKNLDMRLAKHLDALKQNTPEDIDRILLWVPEDKLILKFKKQGKEEDIQSGSAGERTAGMLGLLLALNDIPLIVDQPEDDLDTKLISNFVVEGFKKLKKKRQLVIVTHNPNIAVNANSDNVIHMDFVNGQVVTAGNDALQDKDIRNAVCEVMEGGRDALNKRYYRISKALRN</sequence>
<dbReference type="Gene3D" id="3.20.20.140">
    <property type="entry name" value="Metal-dependent hydrolases"/>
    <property type="match status" value="1"/>
</dbReference>
<dbReference type="SUPFAM" id="SSF89550">
    <property type="entry name" value="PHP domain-like"/>
    <property type="match status" value="1"/>
</dbReference>
<dbReference type="Gene3D" id="3.40.50.300">
    <property type="entry name" value="P-loop containing nucleotide triphosphate hydrolases"/>
    <property type="match status" value="2"/>
</dbReference>
<organism evidence="2 3">
    <name type="scientific">Sphingobacterium tabacisoli</name>
    <dbReference type="NCBI Taxonomy" id="2044855"/>
    <lineage>
        <taxon>Bacteria</taxon>
        <taxon>Pseudomonadati</taxon>
        <taxon>Bacteroidota</taxon>
        <taxon>Sphingobacteriia</taxon>
        <taxon>Sphingobacteriales</taxon>
        <taxon>Sphingobacteriaceae</taxon>
        <taxon>Sphingobacterium</taxon>
    </lineage>
</organism>
<dbReference type="InterPro" id="IPR054787">
    <property type="entry name" value="TrlF_ATPase"/>
</dbReference>
<dbReference type="RefSeq" id="WP_210353152.1">
    <property type="nucleotide sequence ID" value="NZ_JAEQMU010000001.1"/>
</dbReference>
<feature type="domain" description="ATPase AAA-type core" evidence="1">
    <location>
        <begin position="655"/>
        <end position="853"/>
    </location>
</feature>
<proteinExistence type="predicted"/>
<dbReference type="InterPro" id="IPR003959">
    <property type="entry name" value="ATPase_AAA_core"/>
</dbReference>
<gene>
    <name evidence="2" type="ORF">ACFSQW_10195</name>
</gene>
<name>A0ABW5L1I7_9SPHI</name>
<evidence type="ECO:0000313" key="2">
    <source>
        <dbReference type="EMBL" id="MFD2554761.1"/>
    </source>
</evidence>
<dbReference type="Pfam" id="PF13304">
    <property type="entry name" value="AAA_21"/>
    <property type="match status" value="1"/>
</dbReference>
<dbReference type="PANTHER" id="PTHR42924:SF3">
    <property type="entry name" value="POLYMERASE_HISTIDINOL PHOSPHATASE N-TERMINAL DOMAIN-CONTAINING PROTEIN"/>
    <property type="match status" value="1"/>
</dbReference>
<dbReference type="NCBIfam" id="NF045780">
    <property type="entry name" value="TrlF_fam_ATP"/>
    <property type="match status" value="1"/>
</dbReference>